<organism evidence="8 9">
    <name type="scientific">Vespula squamosa</name>
    <name type="common">Southern yellow jacket</name>
    <name type="synonym">Wasp</name>
    <dbReference type="NCBI Taxonomy" id="30214"/>
    <lineage>
        <taxon>Eukaryota</taxon>
        <taxon>Metazoa</taxon>
        <taxon>Ecdysozoa</taxon>
        <taxon>Arthropoda</taxon>
        <taxon>Hexapoda</taxon>
        <taxon>Insecta</taxon>
        <taxon>Pterygota</taxon>
        <taxon>Neoptera</taxon>
        <taxon>Endopterygota</taxon>
        <taxon>Hymenoptera</taxon>
        <taxon>Apocrita</taxon>
        <taxon>Aculeata</taxon>
        <taxon>Vespoidea</taxon>
        <taxon>Vespidae</taxon>
        <taxon>Vespinae</taxon>
        <taxon>Vespula</taxon>
    </lineage>
</organism>
<evidence type="ECO:0000256" key="2">
    <source>
        <dbReference type="ARBA" id="ARBA00023242"/>
    </source>
</evidence>
<dbReference type="Proteomes" id="UP001607302">
    <property type="component" value="Unassembled WGS sequence"/>
</dbReference>
<evidence type="ECO:0000313" key="9">
    <source>
        <dbReference type="Proteomes" id="UP001607302"/>
    </source>
</evidence>
<comment type="caution">
    <text evidence="8">The sequence shown here is derived from an EMBL/GenBank/DDBJ whole genome shotgun (WGS) entry which is preliminary data.</text>
</comment>
<dbReference type="InterPro" id="IPR000571">
    <property type="entry name" value="Znf_CCCH"/>
</dbReference>
<dbReference type="PROSITE" id="PS50103">
    <property type="entry name" value="ZF_C3H1"/>
    <property type="match status" value="1"/>
</dbReference>
<gene>
    <name evidence="8" type="ORF">V1478_014371</name>
</gene>
<dbReference type="AlphaFoldDB" id="A0ABD2AA69"/>
<sequence length="627" mass="67042">MYNMIACKYYRQGNCRYGQYCQFEHFNAFGNVNNEDDITAVVVAREVLIAERGGQWLLSCFAPFKERPHIPGMEDVSPEEVRWEMYQAQKNGVVEQAKLRFQQLCQDMKAKRDALKNPTQETIDMLKKILGNGHKTGTANNTSKFSFATSQILILNLPNSTATTNVFGTKSFVSQNNTFGNSFGSSNNPSPFVRTNNSTSLFGGSSTFGNNALTFPNVTNSSSVFGNTANTSVFGNGQNNQAFGTVALQNNSIFGGAASQTVFGQPSNFGTTTQTTNVFARPSISQTTTSVFDSGAVPSNSLFYTPQPNTSLFGENKSSTTGPFGESSAIQTSNSIFGSTTSSGNLSTNSTSIFGQPKTTATFGGALVFGANGSFQNNSAPSIFGGQTFNKDAQVPSDNIFGRFITSSNFGTAGQATNVFTKTTSNIGLFGVSQNTPPIIPATNTTSFTSAVTTTSIPFGTVNSQIDPKNTYAIARPTFGITNTSSPLSNTVTSPTIQFGATTGTSFSGTTNISSPFTIPTFGGFTSSFMQTNTTVTTTTTNPFISQQTNSPFNGAVQNLNGTVNESLVTNQPNEKSLFTFAQKNTAIDDTIYSEEVHLTDDEKTMYLADQFVIGKIPLKPPCESMR</sequence>
<accession>A0ABD2AA69</accession>
<dbReference type="PANTHER" id="PTHR46527">
    <property type="entry name" value="NUCLEOPORIN-LIKE PROTEIN 2"/>
    <property type="match status" value="1"/>
</dbReference>
<evidence type="ECO:0000313" key="8">
    <source>
        <dbReference type="EMBL" id="KAL2716695.1"/>
    </source>
</evidence>
<name>A0ABD2AA69_VESSQ</name>
<feature type="domain" description="C3H1-type" evidence="7">
    <location>
        <begin position="1"/>
        <end position="28"/>
    </location>
</feature>
<reference evidence="8 9" key="1">
    <citation type="journal article" date="2024" name="Ann. Entomol. Soc. Am.">
        <title>Genomic analyses of the southern and eastern yellowjacket wasps (Hymenoptera: Vespidae) reveal evolutionary signatures of social life.</title>
        <authorList>
            <person name="Catto M.A."/>
            <person name="Caine P.B."/>
            <person name="Orr S.E."/>
            <person name="Hunt B.G."/>
            <person name="Goodisman M.A.D."/>
        </authorList>
    </citation>
    <scope>NUCLEOTIDE SEQUENCE [LARGE SCALE GENOMIC DNA]</scope>
    <source>
        <strain evidence="8">233</strain>
        <tissue evidence="8">Head and thorax</tissue>
    </source>
</reference>
<evidence type="ECO:0000256" key="6">
    <source>
        <dbReference type="PROSITE-ProRule" id="PRU00723"/>
    </source>
</evidence>
<keyword evidence="2" id="KW-0539">Nucleus</keyword>
<dbReference type="PANTHER" id="PTHR46527:SF1">
    <property type="entry name" value="NUCLEOPORIN NUP42"/>
    <property type="match status" value="1"/>
</dbReference>
<keyword evidence="9" id="KW-1185">Reference proteome</keyword>
<keyword evidence="6" id="KW-0479">Metal-binding</keyword>
<comment type="subcellular location">
    <subcellularLocation>
        <location evidence="1">Nucleus membrane</location>
        <topology evidence="1">Peripheral membrane protein</topology>
        <orientation evidence="1">Cytoplasmic side</orientation>
    </subcellularLocation>
</comment>
<keyword evidence="6" id="KW-0862">Zinc</keyword>
<evidence type="ECO:0000256" key="1">
    <source>
        <dbReference type="ARBA" id="ARBA00004335"/>
    </source>
</evidence>
<protein>
    <recommendedName>
        <fullName evidence="4">Nucleoporin NUP42</fullName>
    </recommendedName>
    <alternativeName>
        <fullName evidence="5">Nucleoporin-like protein 2</fullName>
    </alternativeName>
</protein>
<dbReference type="GO" id="GO:0008270">
    <property type="term" value="F:zinc ion binding"/>
    <property type="evidence" value="ECO:0007669"/>
    <property type="project" value="UniProtKB-KW"/>
</dbReference>
<evidence type="ECO:0000256" key="5">
    <source>
        <dbReference type="ARBA" id="ARBA00042384"/>
    </source>
</evidence>
<keyword evidence="6" id="KW-0863">Zinc-finger</keyword>
<evidence type="ECO:0000256" key="3">
    <source>
        <dbReference type="ARBA" id="ARBA00037262"/>
    </source>
</evidence>
<feature type="zinc finger region" description="C3H1-type" evidence="6">
    <location>
        <begin position="1"/>
        <end position="28"/>
    </location>
</feature>
<proteinExistence type="predicted"/>
<evidence type="ECO:0000256" key="4">
    <source>
        <dbReference type="ARBA" id="ARBA00039886"/>
    </source>
</evidence>
<dbReference type="EMBL" id="JAUDFV010000154">
    <property type="protein sequence ID" value="KAL2716695.1"/>
    <property type="molecule type" value="Genomic_DNA"/>
</dbReference>
<dbReference type="GO" id="GO:0031965">
    <property type="term" value="C:nuclear membrane"/>
    <property type="evidence" value="ECO:0007669"/>
    <property type="project" value="UniProtKB-SubCell"/>
</dbReference>
<evidence type="ECO:0000259" key="7">
    <source>
        <dbReference type="PROSITE" id="PS50103"/>
    </source>
</evidence>
<comment type="function">
    <text evidence="3">Required for the export of mRNAs containing poly(A) tails from the nucleus into the cytoplasm.</text>
</comment>
<dbReference type="InterPro" id="IPR051767">
    <property type="entry name" value="Nucleoporin_NUP42"/>
</dbReference>